<protein>
    <submittedName>
        <fullName evidence="3">Deoxyhypusine synthase</fullName>
        <ecNumber evidence="3">2.5.1.46</ecNumber>
    </submittedName>
</protein>
<gene>
    <name evidence="3" type="ORF">ENU74_01425</name>
</gene>
<dbReference type="PANTHER" id="PTHR11703:SF2">
    <property type="entry name" value="DEOXYHYPUSINE SYNTHASE-LIKE PROTEIN"/>
    <property type="match status" value="1"/>
</dbReference>
<dbReference type="PANTHER" id="PTHR11703">
    <property type="entry name" value="DEOXYHYPUSINE SYNTHASE"/>
    <property type="match status" value="1"/>
</dbReference>
<evidence type="ECO:0000313" key="3">
    <source>
        <dbReference type="EMBL" id="HGK63247.1"/>
    </source>
</evidence>
<dbReference type="InterPro" id="IPR002773">
    <property type="entry name" value="Deoxyhypusine_synthase"/>
</dbReference>
<reference evidence="3" key="1">
    <citation type="journal article" date="2020" name="mSystems">
        <title>Genome- and Community-Level Interaction Insights into Carbon Utilization and Element Cycling Functions of Hydrothermarchaeota in Hydrothermal Sediment.</title>
        <authorList>
            <person name="Zhou Z."/>
            <person name="Liu Y."/>
            <person name="Xu W."/>
            <person name="Pan J."/>
            <person name="Luo Z.H."/>
            <person name="Li M."/>
        </authorList>
    </citation>
    <scope>NUCLEOTIDE SEQUENCE [LARGE SCALE GENOMIC DNA]</scope>
    <source>
        <strain evidence="3">SpSt-697</strain>
    </source>
</reference>
<comment type="caution">
    <text evidence="3">The sequence shown here is derived from an EMBL/GenBank/DDBJ whole genome shotgun (WGS) entry which is preliminary data.</text>
</comment>
<dbReference type="Pfam" id="PF01916">
    <property type="entry name" value="DS"/>
    <property type="match status" value="1"/>
</dbReference>
<dbReference type="SUPFAM" id="SSF52467">
    <property type="entry name" value="DHS-like NAD/FAD-binding domain"/>
    <property type="match status" value="1"/>
</dbReference>
<dbReference type="EC" id="2.5.1.46" evidence="3"/>
<evidence type="ECO:0000256" key="2">
    <source>
        <dbReference type="ARBA" id="ARBA00022679"/>
    </source>
</evidence>
<keyword evidence="2 3" id="KW-0808">Transferase</keyword>
<accession>A0A7V3ZU59</accession>
<evidence type="ECO:0000256" key="1">
    <source>
        <dbReference type="ARBA" id="ARBA00009892"/>
    </source>
</evidence>
<name>A0A7V3ZU59_UNCW3</name>
<comment type="similarity">
    <text evidence="1">Belongs to the deoxyhypusine synthase family.</text>
</comment>
<dbReference type="GO" id="GO:0034038">
    <property type="term" value="F:deoxyhypusine synthase activity"/>
    <property type="evidence" value="ECO:0007669"/>
    <property type="project" value="UniProtKB-EC"/>
</dbReference>
<dbReference type="InterPro" id="IPR036982">
    <property type="entry name" value="Deoxyhypusine_synthase_sf"/>
</dbReference>
<dbReference type="GO" id="GO:0005737">
    <property type="term" value="C:cytoplasm"/>
    <property type="evidence" value="ECO:0007669"/>
    <property type="project" value="TreeGrafter"/>
</dbReference>
<dbReference type="AlphaFoldDB" id="A0A7V3ZU59"/>
<proteinExistence type="inferred from homology"/>
<dbReference type="EMBL" id="DTDR01000044">
    <property type="protein sequence ID" value="HGK63247.1"/>
    <property type="molecule type" value="Genomic_DNA"/>
</dbReference>
<dbReference type="Gene3D" id="3.40.910.10">
    <property type="entry name" value="Deoxyhypusine synthase"/>
    <property type="match status" value="1"/>
</dbReference>
<dbReference type="InterPro" id="IPR029035">
    <property type="entry name" value="DHS-like_NAD/FAD-binding_dom"/>
</dbReference>
<organism evidence="3">
    <name type="scientific">candidate division WOR-3 bacterium</name>
    <dbReference type="NCBI Taxonomy" id="2052148"/>
    <lineage>
        <taxon>Bacteria</taxon>
        <taxon>Bacteria division WOR-3</taxon>
    </lineage>
</organism>
<sequence>MREEFLKHPTNPLEINPNDSVYSLLKKMEKISFQGRTLAYALSIWEKMLLDDVIIFLGLAGAMIPAGMRKVIVYLIKERYIDCLVSTGANLFHDLHEIRGKHHYLGTAEIDDTLLRKCKVDRIYDTFASEDEFIESDNFIISLCEKFEQKRLYSTREFLYLLGKELINFKEEGILNTAAKYNVPIYCPALGDSSIGIALTEGRRKGKCDIKFDILKDVYETAYLTSLKKSGVIYIGGGVPKNFIQQTEVTAPFLGFATKGHSYAIQFTIDAPYYGGLSGCTFSEAQSWGKIALDAKMVTCYCDATIALPIIVTALAQRNIKREKIIKFEDLDKENFKII</sequence>